<accession>A0A226WTZ2</accession>
<dbReference type="AlphaFoldDB" id="A0A226WTZ2"/>
<dbReference type="Proteomes" id="UP000214720">
    <property type="component" value="Unassembled WGS sequence"/>
</dbReference>
<comment type="caution">
    <text evidence="1">The sequence shown here is derived from an EMBL/GenBank/DDBJ whole genome shotgun (WGS) entry which is preliminary data.</text>
</comment>
<sequence>MAITLITPNARFCMLTSPPFYPILSVDLEKILCERSYE</sequence>
<reference evidence="2" key="1">
    <citation type="submission" date="2017-01" db="EMBL/GenBank/DDBJ databases">
        <title>Genome Analysis of Deinococcus marmoris KOPRI26562.</title>
        <authorList>
            <person name="Kim J.H."/>
            <person name="Oh H.-M."/>
        </authorList>
    </citation>
    <scope>NUCLEOTIDE SEQUENCE [LARGE SCALE GENOMIC DNA]</scope>
    <source>
        <strain evidence="2">PAMC 26633</strain>
    </source>
</reference>
<evidence type="ECO:0000313" key="1">
    <source>
        <dbReference type="EMBL" id="OXC74299.1"/>
    </source>
</evidence>
<dbReference type="EMBL" id="MTHB01000223">
    <property type="protein sequence ID" value="OXC74299.1"/>
    <property type="molecule type" value="Genomic_DNA"/>
</dbReference>
<organism evidence="1 2">
    <name type="scientific">Caballeronia sordidicola</name>
    <name type="common">Burkholderia sordidicola</name>
    <dbReference type="NCBI Taxonomy" id="196367"/>
    <lineage>
        <taxon>Bacteria</taxon>
        <taxon>Pseudomonadati</taxon>
        <taxon>Pseudomonadota</taxon>
        <taxon>Betaproteobacteria</taxon>
        <taxon>Burkholderiales</taxon>
        <taxon>Burkholderiaceae</taxon>
        <taxon>Caballeronia</taxon>
    </lineage>
</organism>
<proteinExistence type="predicted"/>
<protein>
    <submittedName>
        <fullName evidence="1">Uncharacterized protein</fullName>
    </submittedName>
</protein>
<name>A0A226WTZ2_CABSO</name>
<gene>
    <name evidence="1" type="ORF">BSU04_32610</name>
</gene>
<evidence type="ECO:0000313" key="2">
    <source>
        <dbReference type="Proteomes" id="UP000214720"/>
    </source>
</evidence>